<dbReference type="GO" id="GO:0045271">
    <property type="term" value="C:respiratory chain complex I"/>
    <property type="evidence" value="ECO:0007669"/>
    <property type="project" value="InterPro"/>
</dbReference>
<dbReference type="PANTHER" id="PTHR36987:SF1">
    <property type="entry name" value="NADH DEHYDROGENASE [UBIQUINONE] 1 BETA SUBCOMPLEX SUBUNIT 2"/>
    <property type="match status" value="1"/>
</dbReference>
<evidence type="ECO:0000256" key="1">
    <source>
        <dbReference type="SAM" id="MobiDB-lite"/>
    </source>
</evidence>
<proteinExistence type="predicted"/>
<organism evidence="2 3">
    <name type="scientific">Rhododendron griersonianum</name>
    <dbReference type="NCBI Taxonomy" id="479676"/>
    <lineage>
        <taxon>Eukaryota</taxon>
        <taxon>Viridiplantae</taxon>
        <taxon>Streptophyta</taxon>
        <taxon>Embryophyta</taxon>
        <taxon>Tracheophyta</taxon>
        <taxon>Spermatophyta</taxon>
        <taxon>Magnoliopsida</taxon>
        <taxon>eudicotyledons</taxon>
        <taxon>Gunneridae</taxon>
        <taxon>Pentapetalae</taxon>
        <taxon>asterids</taxon>
        <taxon>Ericales</taxon>
        <taxon>Ericaceae</taxon>
        <taxon>Ericoideae</taxon>
        <taxon>Rhodoreae</taxon>
        <taxon>Rhododendron</taxon>
    </lineage>
</organism>
<name>A0AAV6JMW8_9ERIC</name>
<evidence type="ECO:0000313" key="3">
    <source>
        <dbReference type="Proteomes" id="UP000823749"/>
    </source>
</evidence>
<dbReference type="GO" id="GO:0005743">
    <property type="term" value="C:mitochondrial inner membrane"/>
    <property type="evidence" value="ECO:0007669"/>
    <property type="project" value="InterPro"/>
</dbReference>
<feature type="region of interest" description="Disordered" evidence="1">
    <location>
        <begin position="1"/>
        <end position="20"/>
    </location>
</feature>
<dbReference type="AlphaFoldDB" id="A0AAV6JMW8"/>
<keyword evidence="3" id="KW-1185">Reference proteome</keyword>
<accession>A0AAV6JMW8</accession>
<dbReference type="Proteomes" id="UP000823749">
    <property type="component" value="Chromosome 7"/>
</dbReference>
<evidence type="ECO:0000313" key="2">
    <source>
        <dbReference type="EMBL" id="KAG5542531.1"/>
    </source>
</evidence>
<gene>
    <name evidence="2" type="ORF">RHGRI_022168</name>
</gene>
<sequence>MGGGHGGDGPSTTYKGLTLPHPKRWHTLTGKGMCAMMWCTICGKEKGATNNLVEEVLEPERADAGRRNIGKESLSRSVSPVVWTKSAQSLNPMGCFLEQCLMPGRSPCALEGTWCSMTLGYQLDKIDRKEEGAALCAAYEVEDLKQAHLLRVLVSCFRFWVFYRAKQDGPVVLGWRHPWEGHEDHADDHGHGHEEEKLSWFKESLAAYGGRWRMEMGRTNVCMPLPT</sequence>
<dbReference type="EMBL" id="JACTNZ010000007">
    <property type="protein sequence ID" value="KAG5542531.1"/>
    <property type="molecule type" value="Genomic_DNA"/>
</dbReference>
<protein>
    <submittedName>
        <fullName evidence="2">Uncharacterized protein</fullName>
    </submittedName>
</protein>
<dbReference type="InterPro" id="IPR044980">
    <property type="entry name" value="NDUFB2_plant/fungi"/>
</dbReference>
<reference evidence="2" key="1">
    <citation type="submission" date="2020-08" db="EMBL/GenBank/DDBJ databases">
        <title>Plant Genome Project.</title>
        <authorList>
            <person name="Zhang R.-G."/>
        </authorList>
    </citation>
    <scope>NUCLEOTIDE SEQUENCE</scope>
    <source>
        <strain evidence="2">WSP0</strain>
        <tissue evidence="2">Leaf</tissue>
    </source>
</reference>
<comment type="caution">
    <text evidence="2">The sequence shown here is derived from an EMBL/GenBank/DDBJ whole genome shotgun (WGS) entry which is preliminary data.</text>
</comment>
<dbReference type="PANTHER" id="PTHR36987">
    <property type="entry name" value="NADH DEHYDROGENASE [UBIQUINONE] 1 BETA SUBCOMPLEX SUBUNIT 2-LIKE"/>
    <property type="match status" value="1"/>
</dbReference>